<dbReference type="HOGENOM" id="CLU_2625533_0_0_1"/>
<dbReference type="Proteomes" id="UP000032180">
    <property type="component" value="Chromosome 2"/>
</dbReference>
<feature type="transmembrane region" description="Helical" evidence="2">
    <location>
        <begin position="46"/>
        <end position="65"/>
    </location>
</feature>
<feature type="region of interest" description="Disordered" evidence="1">
    <location>
        <begin position="1"/>
        <end position="24"/>
    </location>
</feature>
<proteinExistence type="predicted"/>
<reference evidence="4" key="2">
    <citation type="submission" date="2013-12" db="EMBL/GenBank/DDBJ databases">
        <authorList>
            <person name="Yu Y."/>
            <person name="Lee S."/>
            <person name="de Baynast K."/>
            <person name="Wissotski M."/>
            <person name="Liu L."/>
            <person name="Talag J."/>
            <person name="Goicoechea J."/>
            <person name="Angelova A."/>
            <person name="Jetty R."/>
            <person name="Kudrna D."/>
            <person name="Golser W."/>
            <person name="Rivera L."/>
            <person name="Zhang J."/>
            <person name="Wing R."/>
        </authorList>
    </citation>
    <scope>NUCLEOTIDE SEQUENCE</scope>
</reference>
<sequence>MQVCRWRRASGHAGASNGSDIDRGLRLGRSSRRSASLIWPRDHRRLVLVLGNVYTVPAMAGVFYLKLTYAVYIARFAS</sequence>
<evidence type="ECO:0000256" key="2">
    <source>
        <dbReference type="SAM" id="Phobius"/>
    </source>
</evidence>
<reference evidence="3 4" key="1">
    <citation type="submission" date="2012-08" db="EMBL/GenBank/DDBJ databases">
        <title>Oryza genome evolution.</title>
        <authorList>
            <person name="Wing R.A."/>
        </authorList>
    </citation>
    <scope>NUCLEOTIDE SEQUENCE</scope>
</reference>
<dbReference type="Gramene" id="LPERR02G12160.1">
    <property type="protein sequence ID" value="LPERR02G12160.1"/>
    <property type="gene ID" value="LPERR02G12160"/>
</dbReference>
<keyword evidence="2" id="KW-0472">Membrane</keyword>
<organism evidence="3 4">
    <name type="scientific">Leersia perrieri</name>
    <dbReference type="NCBI Taxonomy" id="77586"/>
    <lineage>
        <taxon>Eukaryota</taxon>
        <taxon>Viridiplantae</taxon>
        <taxon>Streptophyta</taxon>
        <taxon>Embryophyta</taxon>
        <taxon>Tracheophyta</taxon>
        <taxon>Spermatophyta</taxon>
        <taxon>Magnoliopsida</taxon>
        <taxon>Liliopsida</taxon>
        <taxon>Poales</taxon>
        <taxon>Poaceae</taxon>
        <taxon>BOP clade</taxon>
        <taxon>Oryzoideae</taxon>
        <taxon>Oryzeae</taxon>
        <taxon>Oryzinae</taxon>
        <taxon>Leersia</taxon>
    </lineage>
</organism>
<feature type="compositionally biased region" description="Basic residues" evidence="1">
    <location>
        <begin position="1"/>
        <end position="10"/>
    </location>
</feature>
<keyword evidence="4" id="KW-1185">Reference proteome</keyword>
<dbReference type="AlphaFoldDB" id="A0A0D9VFI4"/>
<keyword evidence="2" id="KW-1133">Transmembrane helix</keyword>
<accession>A0A0D9VFI4</accession>
<reference evidence="3" key="3">
    <citation type="submission" date="2015-04" db="UniProtKB">
        <authorList>
            <consortium name="EnsemblPlants"/>
        </authorList>
    </citation>
    <scope>IDENTIFICATION</scope>
</reference>
<keyword evidence="2" id="KW-0812">Transmembrane</keyword>
<evidence type="ECO:0000313" key="4">
    <source>
        <dbReference type="Proteomes" id="UP000032180"/>
    </source>
</evidence>
<dbReference type="EnsemblPlants" id="LPERR02G12160.1">
    <property type="protein sequence ID" value="LPERR02G12160.1"/>
    <property type="gene ID" value="LPERR02G12160"/>
</dbReference>
<evidence type="ECO:0000313" key="3">
    <source>
        <dbReference type="EnsemblPlants" id="LPERR02G12160.1"/>
    </source>
</evidence>
<name>A0A0D9VFI4_9ORYZ</name>
<protein>
    <submittedName>
        <fullName evidence="3">Uncharacterized protein</fullName>
    </submittedName>
</protein>
<evidence type="ECO:0000256" key="1">
    <source>
        <dbReference type="SAM" id="MobiDB-lite"/>
    </source>
</evidence>